<protein>
    <recommendedName>
        <fullName evidence="3">PKD domain-containing protein</fullName>
    </recommendedName>
</protein>
<dbReference type="InterPro" id="IPR013783">
    <property type="entry name" value="Ig-like_fold"/>
</dbReference>
<dbReference type="Proteomes" id="UP000837932">
    <property type="component" value="Unassembled WGS sequence"/>
</dbReference>
<keyword evidence="2" id="KW-1185">Reference proteome</keyword>
<proteinExistence type="predicted"/>
<reference evidence="1" key="1">
    <citation type="submission" date="2021-12" db="EMBL/GenBank/DDBJ databases">
        <authorList>
            <person name="Rodrigo-Torres L."/>
            <person name="Arahal R. D."/>
            <person name="Lucena T."/>
        </authorList>
    </citation>
    <scope>NUCLEOTIDE SEQUENCE</scope>
    <source>
        <strain evidence="1">CECT 8858</strain>
    </source>
</reference>
<evidence type="ECO:0008006" key="3">
    <source>
        <dbReference type="Google" id="ProtNLM"/>
    </source>
</evidence>
<evidence type="ECO:0000313" key="1">
    <source>
        <dbReference type="EMBL" id="CAH0995847.1"/>
    </source>
</evidence>
<organism evidence="1 2">
    <name type="scientific">Emticicia aquatica</name>
    <dbReference type="NCBI Taxonomy" id="1681835"/>
    <lineage>
        <taxon>Bacteria</taxon>
        <taxon>Pseudomonadati</taxon>
        <taxon>Bacteroidota</taxon>
        <taxon>Cytophagia</taxon>
        <taxon>Cytophagales</taxon>
        <taxon>Leadbetterellaceae</taxon>
        <taxon>Emticicia</taxon>
    </lineage>
</organism>
<evidence type="ECO:0000313" key="2">
    <source>
        <dbReference type="Proteomes" id="UP000837932"/>
    </source>
</evidence>
<comment type="caution">
    <text evidence="1">The sequence shown here is derived from an EMBL/GenBank/DDBJ whole genome shotgun (WGS) entry which is preliminary data.</text>
</comment>
<dbReference type="InterPro" id="IPR035986">
    <property type="entry name" value="PKD_dom_sf"/>
</dbReference>
<sequence>MNTNGSITTGLSYSWSGPNSFSSTAQNPSIPNATVAAGGIYTVTITSATGGCTSTATVNVTVNQTPIASAPALAAVCESGTLNLASSNTNGSITTGLSYSWSGPSSFSSTLQNPTRTNVTLAMGGIYTVTITSATGGCTSTATVNITINPLPTLTLTAPSVCAGTTTVLTPTTNAATFLWSTGATTSTISVSPTEPTGYTLTVTSASSPACSVTKTVWLDVKALPTAEVIVIPSLCLGSVAQNNGQLMLNKYRDTDQVAYGSPIAASPTFASVPAGGIFASGLANAATTYTVRLKNTVTSCTNDITAIMPITSCPCPAGYCEPATIVKTK</sequence>
<dbReference type="Gene3D" id="2.60.40.10">
    <property type="entry name" value="Immunoglobulins"/>
    <property type="match status" value="2"/>
</dbReference>
<dbReference type="EMBL" id="CAKLPY010000001">
    <property type="protein sequence ID" value="CAH0995847.1"/>
    <property type="molecule type" value="Genomic_DNA"/>
</dbReference>
<dbReference type="SUPFAM" id="SSF49299">
    <property type="entry name" value="PKD domain"/>
    <property type="match status" value="1"/>
</dbReference>
<name>A0ABN8ESE2_9BACT</name>
<accession>A0ABN8ESE2</accession>
<gene>
    <name evidence="1" type="ORF">EMA8858_01975</name>
</gene>